<dbReference type="InterPro" id="IPR032675">
    <property type="entry name" value="LRR_dom_sf"/>
</dbReference>
<dbReference type="Gene3D" id="3.80.10.10">
    <property type="entry name" value="Ribonuclease Inhibitor"/>
    <property type="match status" value="1"/>
</dbReference>
<dbReference type="EMBL" id="JBHSFS010000042">
    <property type="protein sequence ID" value="MFC4518295.1"/>
    <property type="molecule type" value="Genomic_DNA"/>
</dbReference>
<dbReference type="InterPro" id="IPR018958">
    <property type="entry name" value="Knr4/Smi1-like_dom"/>
</dbReference>
<gene>
    <name evidence="2" type="ORF">ACFPEN_36190</name>
</gene>
<evidence type="ECO:0000313" key="2">
    <source>
        <dbReference type="EMBL" id="MFC4518295.1"/>
    </source>
</evidence>
<proteinExistence type="predicted"/>
<accession>A0ABV9BW17</accession>
<sequence length="542" mass="58274">MSTEAEQNVARLIEQSVARVARAIVAHAPEGWAEAVLVSADGLFGLNVDGEYTLSGVASRPIHLTGGFQDLSDVTAAVGTARGWERTRLEIRCLPSGVYSLVASRDVVSRLYGERPGFLAVLDHGYRLFPAGYAQEEGMAGPAGDPELALARLRAYLKRRAEILGHAEMLPPPVSEAALADAERRLGRPLPPDLRALYLFADGSGDDARSLFGNLGWIPLAQLVAANADRREPVWTGWEDHWDAVVLDADPPGTVRRCHEHPAWLPFATADDGNYLAVDMSPAHAGRPGQVIQIGRDYDEGPLYICDSVTSLLARYLDLLDQGAYEVGEGDDYIGFVEDPYESGSDPELLSGGIPHDVPSGLQAVLIQFNAPTSPLDLAPLAAAPRLRRLDLKRRPVTDLAPIRDLPIESLAVSLHDGDLAPLEGHRHLRSLDLATSTKIDLTPLRTAPNLHGLDLSQAAVQDLTVLAEFTHLRYLALTGSQWAVLLDENKVPPALAAARLSERDASRAEALSWAAKLGLTSGASFVVSGTLASDSETGRTR</sequence>
<name>A0ABV9BW17_9ACTN</name>
<dbReference type="SMART" id="SM00860">
    <property type="entry name" value="SMI1_KNR4"/>
    <property type="match status" value="1"/>
</dbReference>
<dbReference type="InterPro" id="IPR051873">
    <property type="entry name" value="KNR4/SMI1_regulator"/>
</dbReference>
<dbReference type="PANTHER" id="PTHR47432">
    <property type="entry name" value="CELL WALL ASSEMBLY REGULATOR SMI1"/>
    <property type="match status" value="1"/>
</dbReference>
<comment type="caution">
    <text evidence="2">The sequence shown here is derived from an EMBL/GenBank/DDBJ whole genome shotgun (WGS) entry which is preliminary data.</text>
</comment>
<dbReference type="PANTHER" id="PTHR47432:SF1">
    <property type="entry name" value="CELL WALL ASSEMBLY REGULATOR SMI1"/>
    <property type="match status" value="1"/>
</dbReference>
<feature type="domain" description="Knr4/Smi1-like" evidence="1">
    <location>
        <begin position="173"/>
        <end position="319"/>
    </location>
</feature>
<protein>
    <submittedName>
        <fullName evidence="2">SMI1/KNR4 family protein</fullName>
    </submittedName>
</protein>
<evidence type="ECO:0000313" key="3">
    <source>
        <dbReference type="Proteomes" id="UP001595990"/>
    </source>
</evidence>
<reference evidence="3" key="1">
    <citation type="journal article" date="2019" name="Int. J. Syst. Evol. Microbiol.">
        <title>The Global Catalogue of Microorganisms (GCM) 10K type strain sequencing project: providing services to taxonomists for standard genome sequencing and annotation.</title>
        <authorList>
            <consortium name="The Broad Institute Genomics Platform"/>
            <consortium name="The Broad Institute Genome Sequencing Center for Infectious Disease"/>
            <person name="Wu L."/>
            <person name="Ma J."/>
        </authorList>
    </citation>
    <scope>NUCLEOTIDE SEQUENCE [LARGE SCALE GENOMIC DNA]</scope>
    <source>
        <strain evidence="3">CECT 8064</strain>
    </source>
</reference>
<organism evidence="2 3">
    <name type="scientific">Streptomyces ehimensis</name>
    <dbReference type="NCBI Taxonomy" id="68195"/>
    <lineage>
        <taxon>Bacteria</taxon>
        <taxon>Bacillati</taxon>
        <taxon>Actinomycetota</taxon>
        <taxon>Actinomycetes</taxon>
        <taxon>Kitasatosporales</taxon>
        <taxon>Streptomycetaceae</taxon>
        <taxon>Streptomyces</taxon>
    </lineage>
</organism>
<dbReference type="SUPFAM" id="SSF160631">
    <property type="entry name" value="SMI1/KNR4-like"/>
    <property type="match status" value="1"/>
</dbReference>
<dbReference type="SUPFAM" id="SSF52058">
    <property type="entry name" value="L domain-like"/>
    <property type="match status" value="1"/>
</dbReference>
<dbReference type="InterPro" id="IPR037883">
    <property type="entry name" value="Knr4/Smi1-like_sf"/>
</dbReference>
<evidence type="ECO:0000259" key="1">
    <source>
        <dbReference type="SMART" id="SM00860"/>
    </source>
</evidence>
<dbReference type="RefSeq" id="WP_417924571.1">
    <property type="nucleotide sequence ID" value="NZ_JBHSFS010000042.1"/>
</dbReference>
<keyword evidence="3" id="KW-1185">Reference proteome</keyword>
<dbReference type="Pfam" id="PF09346">
    <property type="entry name" value="SMI1_KNR4"/>
    <property type="match status" value="1"/>
</dbReference>
<dbReference type="Proteomes" id="UP001595990">
    <property type="component" value="Unassembled WGS sequence"/>
</dbReference>